<reference evidence="2" key="1">
    <citation type="submission" date="2020-02" db="EMBL/GenBank/DDBJ databases">
        <authorList>
            <person name="Meier V. D."/>
        </authorList>
    </citation>
    <scope>NUCLEOTIDE SEQUENCE</scope>
    <source>
        <strain evidence="2">AVDCRST_MAG85</strain>
    </source>
</reference>
<dbReference type="EMBL" id="CADCVT010000006">
    <property type="protein sequence ID" value="CAA9472397.1"/>
    <property type="molecule type" value="Genomic_DNA"/>
</dbReference>
<feature type="non-terminal residue" evidence="2">
    <location>
        <position position="138"/>
    </location>
</feature>
<dbReference type="AlphaFoldDB" id="A0A6J4RJ19"/>
<feature type="region of interest" description="Disordered" evidence="1">
    <location>
        <begin position="1"/>
        <end position="61"/>
    </location>
</feature>
<feature type="compositionally biased region" description="Basic residues" evidence="1">
    <location>
        <begin position="48"/>
        <end position="61"/>
    </location>
</feature>
<proteinExistence type="predicted"/>
<evidence type="ECO:0000313" key="2">
    <source>
        <dbReference type="EMBL" id="CAA9472397.1"/>
    </source>
</evidence>
<feature type="region of interest" description="Disordered" evidence="1">
    <location>
        <begin position="74"/>
        <end position="105"/>
    </location>
</feature>
<name>A0A6J4RJ19_9ACTN</name>
<feature type="region of interest" description="Disordered" evidence="1">
    <location>
        <begin position="119"/>
        <end position="138"/>
    </location>
</feature>
<protein>
    <submittedName>
        <fullName evidence="2">Uncharacterized protein</fullName>
    </submittedName>
</protein>
<evidence type="ECO:0000256" key="1">
    <source>
        <dbReference type="SAM" id="MobiDB-lite"/>
    </source>
</evidence>
<sequence>GSRARSRRARPVRRPRRDAPPQQRRLPALLRDGADRVPPRAAAVARPVRPRGRRVRRDLRRVPHQLPLAGALRRGARGAVHGRRGAPIGVPGRLRDESGRSARRGGLRVARQLRLRHAEAGRAARGLPRGARGGRGGL</sequence>
<gene>
    <name evidence="2" type="ORF">AVDCRST_MAG85-47</name>
</gene>
<accession>A0A6J4RJ19</accession>
<feature type="compositionally biased region" description="Basic residues" evidence="1">
    <location>
        <begin position="1"/>
        <end position="16"/>
    </location>
</feature>
<feature type="compositionally biased region" description="Basic residues" evidence="1">
    <location>
        <begin position="74"/>
        <end position="84"/>
    </location>
</feature>
<organism evidence="2">
    <name type="scientific">uncultured Solirubrobacteraceae bacterium</name>
    <dbReference type="NCBI Taxonomy" id="1162706"/>
    <lineage>
        <taxon>Bacteria</taxon>
        <taxon>Bacillati</taxon>
        <taxon>Actinomycetota</taxon>
        <taxon>Thermoleophilia</taxon>
        <taxon>Solirubrobacterales</taxon>
        <taxon>Solirubrobacteraceae</taxon>
        <taxon>environmental samples</taxon>
    </lineage>
</organism>
<feature type="non-terminal residue" evidence="2">
    <location>
        <position position="1"/>
    </location>
</feature>